<dbReference type="PRINTS" id="PR00080">
    <property type="entry name" value="SDRFAMILY"/>
</dbReference>
<dbReference type="InterPro" id="IPR020904">
    <property type="entry name" value="Sc_DH/Rdtase_CS"/>
</dbReference>
<dbReference type="GO" id="GO:0030497">
    <property type="term" value="P:fatty acid elongation"/>
    <property type="evidence" value="ECO:0007669"/>
    <property type="project" value="TreeGrafter"/>
</dbReference>
<name>A0A4U5JMW2_9GAMM</name>
<dbReference type="OrthoDB" id="118015at2"/>
<dbReference type="SUPFAM" id="SSF51735">
    <property type="entry name" value="NAD(P)-binding Rossmann-fold domains"/>
    <property type="match status" value="1"/>
</dbReference>
<protein>
    <submittedName>
        <fullName evidence="2">SDR family oxidoreductase</fullName>
    </submittedName>
</protein>
<dbReference type="GO" id="GO:0016616">
    <property type="term" value="F:oxidoreductase activity, acting on the CH-OH group of donors, NAD or NADP as acceptor"/>
    <property type="evidence" value="ECO:0007669"/>
    <property type="project" value="TreeGrafter"/>
</dbReference>
<evidence type="ECO:0000256" key="1">
    <source>
        <dbReference type="ARBA" id="ARBA00006484"/>
    </source>
</evidence>
<reference evidence="2 3" key="1">
    <citation type="submission" date="2019-04" db="EMBL/GenBank/DDBJ databases">
        <title>Reference strain of H23.</title>
        <authorList>
            <person name="Luo X."/>
        </authorList>
    </citation>
    <scope>NUCLEOTIDE SEQUENCE [LARGE SCALE GENOMIC DNA]</scope>
    <source>
        <strain evidence="2 3">H23</strain>
    </source>
</reference>
<dbReference type="InterPro" id="IPR036291">
    <property type="entry name" value="NAD(P)-bd_dom_sf"/>
</dbReference>
<sequence>MSGKTIVVTGGFGALGRVVGQAAQQAGAKVALVDRGPQPQGLSADLAVGDVDLADFAAAERAFAKIGEAFGRIDALFNIAGAFEWSPVADAGADVWENLFRANVLTAVAASKGALPFMQAGASIVNIGAAAATARAVKGMAPYTASKSGVLRLTESLADELKPRGIRVNAVSPTTIDTPRNRADMPKADTRDWVPPERLAQVLLYLASEDAASVTGANLRVGA</sequence>
<dbReference type="Gene3D" id="3.40.50.720">
    <property type="entry name" value="NAD(P)-binding Rossmann-like Domain"/>
    <property type="match status" value="1"/>
</dbReference>
<dbReference type="EMBL" id="SZUA01000003">
    <property type="protein sequence ID" value="TKR29841.1"/>
    <property type="molecule type" value="Genomic_DNA"/>
</dbReference>
<dbReference type="PROSITE" id="PS00061">
    <property type="entry name" value="ADH_SHORT"/>
    <property type="match status" value="1"/>
</dbReference>
<dbReference type="Proteomes" id="UP000308707">
    <property type="component" value="Unassembled WGS sequence"/>
</dbReference>
<comment type="similarity">
    <text evidence="1">Belongs to the short-chain dehydrogenases/reductases (SDR) family.</text>
</comment>
<keyword evidence="3" id="KW-1185">Reference proteome</keyword>
<dbReference type="Pfam" id="PF13561">
    <property type="entry name" value="adh_short_C2"/>
    <property type="match status" value="1"/>
</dbReference>
<organism evidence="2 3">
    <name type="scientific">Luteimonas gilva</name>
    <dbReference type="NCBI Taxonomy" id="2572684"/>
    <lineage>
        <taxon>Bacteria</taxon>
        <taxon>Pseudomonadati</taxon>
        <taxon>Pseudomonadota</taxon>
        <taxon>Gammaproteobacteria</taxon>
        <taxon>Lysobacterales</taxon>
        <taxon>Lysobacteraceae</taxon>
        <taxon>Luteimonas</taxon>
    </lineage>
</organism>
<dbReference type="PRINTS" id="PR00081">
    <property type="entry name" value="GDHRDH"/>
</dbReference>
<accession>A0A4U5JMW2</accession>
<dbReference type="PANTHER" id="PTHR42760">
    <property type="entry name" value="SHORT-CHAIN DEHYDROGENASES/REDUCTASES FAMILY MEMBER"/>
    <property type="match status" value="1"/>
</dbReference>
<dbReference type="AlphaFoldDB" id="A0A4U5JMW2"/>
<comment type="caution">
    <text evidence="2">The sequence shown here is derived from an EMBL/GenBank/DDBJ whole genome shotgun (WGS) entry which is preliminary data.</text>
</comment>
<dbReference type="InterPro" id="IPR002347">
    <property type="entry name" value="SDR_fam"/>
</dbReference>
<proteinExistence type="inferred from homology"/>
<dbReference type="PANTHER" id="PTHR42760:SF135">
    <property type="entry name" value="BLL7886 PROTEIN"/>
    <property type="match status" value="1"/>
</dbReference>
<evidence type="ECO:0000313" key="3">
    <source>
        <dbReference type="Proteomes" id="UP000308707"/>
    </source>
</evidence>
<gene>
    <name evidence="2" type="ORF">FCE95_15850</name>
</gene>
<evidence type="ECO:0000313" key="2">
    <source>
        <dbReference type="EMBL" id="TKR29841.1"/>
    </source>
</evidence>